<accession>A0A1W7RHP1</accession>
<feature type="region of interest" description="Disordered" evidence="1">
    <location>
        <begin position="176"/>
        <end position="219"/>
    </location>
</feature>
<dbReference type="Gene3D" id="1.10.720.40">
    <property type="match status" value="1"/>
</dbReference>
<feature type="compositionally biased region" description="Polar residues" evidence="1">
    <location>
        <begin position="141"/>
        <end position="152"/>
    </location>
</feature>
<dbReference type="EMBL" id="GDAY02000776">
    <property type="protein sequence ID" value="JAV50651.1"/>
    <property type="molecule type" value="Transcribed_RNA"/>
</dbReference>
<evidence type="ECO:0000259" key="3">
    <source>
        <dbReference type="PROSITE" id="PS50954"/>
    </source>
</evidence>
<feature type="compositionally biased region" description="Basic and acidic residues" evidence="1">
    <location>
        <begin position="182"/>
        <end position="192"/>
    </location>
</feature>
<dbReference type="FunFam" id="1.10.720.40:FF:000001">
    <property type="entry name" value="LEM domain containing 2, isoform CRA_a"/>
    <property type="match status" value="1"/>
</dbReference>
<evidence type="ECO:0000256" key="1">
    <source>
        <dbReference type="SAM" id="MobiDB-lite"/>
    </source>
</evidence>
<keyword evidence="2" id="KW-0472">Membrane</keyword>
<sequence length="277" mass="31640">MDEYKGMTDKELIARLKKYSIPHGPLVGSTRKLYEKKIYEYETERIQYPSHGGSVSHTEPATSQSYVKETFVSPQKKEDSSYGREALGSTRTYFKEYVPRQEYYSEYRDEDPSATKSYQSYNYNLPRHEEHSSYVSEDMDVNTSEPSRPSIRSYSSLLSHTTFPGTVSARQPIAEPYSYSSSEKDRPAERDSSSYQSVFQRKSSGLSSLQVQPRRAIHPERQAQAAETALGSSAATKRYLPLWLQLLLFGLLAAFLAFIYFLQGGAEDNPFVKYIPQ</sequence>
<evidence type="ECO:0000256" key="2">
    <source>
        <dbReference type="SAM" id="Phobius"/>
    </source>
</evidence>
<dbReference type="SUPFAM" id="SSF63451">
    <property type="entry name" value="LEM domain"/>
    <property type="match status" value="1"/>
</dbReference>
<dbReference type="PROSITE" id="PS50954">
    <property type="entry name" value="LEM"/>
    <property type="match status" value="1"/>
</dbReference>
<dbReference type="AlphaFoldDB" id="A0A1W7RHP1"/>
<dbReference type="SMART" id="SM00540">
    <property type="entry name" value="LEM"/>
    <property type="match status" value="1"/>
</dbReference>
<dbReference type="PANTHER" id="PTHR15171:SF2">
    <property type="entry name" value="EMERIN"/>
    <property type="match status" value="1"/>
</dbReference>
<dbReference type="PANTHER" id="PTHR15171">
    <property type="entry name" value="EMERIN"/>
    <property type="match status" value="1"/>
</dbReference>
<feature type="region of interest" description="Disordered" evidence="1">
    <location>
        <begin position="130"/>
        <end position="152"/>
    </location>
</feature>
<feature type="compositionally biased region" description="Polar residues" evidence="1">
    <location>
        <begin position="193"/>
        <end position="211"/>
    </location>
</feature>
<feature type="domain" description="LEM" evidence="3">
    <location>
        <begin position="1"/>
        <end position="45"/>
    </location>
</feature>
<dbReference type="InterPro" id="IPR011015">
    <property type="entry name" value="LEM/LEM-like_dom_sf"/>
</dbReference>
<feature type="compositionally biased region" description="Polar residues" evidence="1">
    <location>
        <begin position="53"/>
        <end position="67"/>
    </location>
</feature>
<dbReference type="InterPro" id="IPR035004">
    <property type="entry name" value="Emerin"/>
</dbReference>
<reference evidence="4" key="2">
    <citation type="submission" date="2017-04" db="EMBL/GenBank/DDBJ databases">
        <title>Venomic assessment of a copperhead snake (Agkistrodon contortrix) produced by parthenogenesis.</title>
        <authorList>
            <person name="Calvete J.J."/>
            <person name="Casewell N."/>
            <person name="Wuster W."/>
            <person name="Rokyta D.R."/>
            <person name="Storey D."/>
            <person name="Smith C.S."/>
            <person name="Schuett G.W."/>
            <person name="Booth W."/>
        </authorList>
    </citation>
    <scope>NUCLEOTIDE SEQUENCE</scope>
    <source>
        <strain evidence="4">KW1091</strain>
        <tissue evidence="4">Venom gland</tissue>
    </source>
</reference>
<proteinExistence type="predicted"/>
<evidence type="ECO:0000313" key="4">
    <source>
        <dbReference type="EMBL" id="JAV50651.1"/>
    </source>
</evidence>
<keyword evidence="2" id="KW-1133">Transmembrane helix</keyword>
<keyword evidence="2" id="KW-0812">Transmembrane</keyword>
<protein>
    <submittedName>
        <fullName evidence="4">Emerin-like protein</fullName>
    </submittedName>
</protein>
<feature type="region of interest" description="Disordered" evidence="1">
    <location>
        <begin position="49"/>
        <end position="86"/>
    </location>
</feature>
<reference evidence="4" key="1">
    <citation type="journal article" date="2015" name="G3 (Bethesda)">
        <title>Post-transcriptional mechanisms contribute little to phenotypic variation in snake venoms.</title>
        <authorList>
            <person name="Rokyta D.R."/>
            <person name="Margres M.J."/>
            <person name="Calvin K."/>
        </authorList>
    </citation>
    <scope>NUCLEOTIDE SEQUENCE</scope>
    <source>
        <strain evidence="4">KW1091</strain>
        <tissue evidence="4">Venom gland</tissue>
    </source>
</reference>
<organism evidence="4">
    <name type="scientific">Agkistrodon contortrix contortrix</name>
    <name type="common">Southern copperhead</name>
    <dbReference type="NCBI Taxonomy" id="8713"/>
    <lineage>
        <taxon>Eukaryota</taxon>
        <taxon>Metazoa</taxon>
        <taxon>Chordata</taxon>
        <taxon>Craniata</taxon>
        <taxon>Vertebrata</taxon>
        <taxon>Euteleostomi</taxon>
        <taxon>Lepidosauria</taxon>
        <taxon>Squamata</taxon>
        <taxon>Bifurcata</taxon>
        <taxon>Unidentata</taxon>
        <taxon>Episquamata</taxon>
        <taxon>Toxicofera</taxon>
        <taxon>Serpentes</taxon>
        <taxon>Colubroidea</taxon>
        <taxon>Viperidae</taxon>
        <taxon>Crotalinae</taxon>
        <taxon>Agkistrodon</taxon>
    </lineage>
</organism>
<name>A0A1W7RHP1_AGKCO</name>
<feature type="transmembrane region" description="Helical" evidence="2">
    <location>
        <begin position="242"/>
        <end position="262"/>
    </location>
</feature>
<dbReference type="InterPro" id="IPR003887">
    <property type="entry name" value="LEM_dom"/>
</dbReference>
<dbReference type="GO" id="GO:0005635">
    <property type="term" value="C:nuclear envelope"/>
    <property type="evidence" value="ECO:0007669"/>
    <property type="project" value="InterPro"/>
</dbReference>
<dbReference type="Pfam" id="PF03020">
    <property type="entry name" value="LEM"/>
    <property type="match status" value="1"/>
</dbReference>